<feature type="region of interest" description="Disordered" evidence="1">
    <location>
        <begin position="549"/>
        <end position="572"/>
    </location>
</feature>
<dbReference type="EMBL" id="LNIX01000003">
    <property type="protein sequence ID" value="OXA57001.1"/>
    <property type="molecule type" value="Genomic_DNA"/>
</dbReference>
<reference evidence="2 3" key="1">
    <citation type="submission" date="2015-12" db="EMBL/GenBank/DDBJ databases">
        <title>The genome of Folsomia candida.</title>
        <authorList>
            <person name="Faddeeva A."/>
            <person name="Derks M.F."/>
            <person name="Anvar Y."/>
            <person name="Smit S."/>
            <person name="Van Straalen N."/>
            <person name="Roelofs D."/>
        </authorList>
    </citation>
    <scope>NUCLEOTIDE SEQUENCE [LARGE SCALE GENOMIC DNA]</scope>
    <source>
        <strain evidence="2 3">VU population</strain>
        <tissue evidence="2">Whole body</tissue>
    </source>
</reference>
<accession>A0A226EJR6</accession>
<gene>
    <name evidence="2" type="ORF">Fcan01_06793</name>
</gene>
<name>A0A226EJR6_FOLCA</name>
<dbReference type="AlphaFoldDB" id="A0A226EJR6"/>
<protein>
    <submittedName>
        <fullName evidence="2">Uncharacterized protein</fullName>
    </submittedName>
</protein>
<comment type="caution">
    <text evidence="2">The sequence shown here is derived from an EMBL/GenBank/DDBJ whole genome shotgun (WGS) entry which is preliminary data.</text>
</comment>
<organism evidence="2 3">
    <name type="scientific">Folsomia candida</name>
    <name type="common">Springtail</name>
    <dbReference type="NCBI Taxonomy" id="158441"/>
    <lineage>
        <taxon>Eukaryota</taxon>
        <taxon>Metazoa</taxon>
        <taxon>Ecdysozoa</taxon>
        <taxon>Arthropoda</taxon>
        <taxon>Hexapoda</taxon>
        <taxon>Collembola</taxon>
        <taxon>Entomobryomorpha</taxon>
        <taxon>Isotomoidea</taxon>
        <taxon>Isotomidae</taxon>
        <taxon>Proisotominae</taxon>
        <taxon>Folsomia</taxon>
    </lineage>
</organism>
<evidence type="ECO:0000313" key="3">
    <source>
        <dbReference type="Proteomes" id="UP000198287"/>
    </source>
</evidence>
<sequence length="572" mass="64914">MATTMPAENGGVQIIPWEEFEKNAINYARILEEFPLITQLARKKFFTISSVGSSGLDIDQIYLKPLLASLVEVYSSPKIYIRYGDLATAHVQNDVEMTKTILSRSLKPTHYDQNWLNIFIHENAERIMKKWETQVDMFTFTSFSQGPVQPNESDDLWATSQLNEPVLQQVLNDLYEWMDVDTLVTDQQLVDIAERHNSAKSAAHVAFIGVRHRLTQQYPGLKMNPTQIMQPLTKATVPGNDDVFVAGGQFSKLRVAKAIEIAERGGGIELVAEILFHSFFRNFFLGNGITFYDIQNCPGVNLLAIYRLSKYIMTPNLSCSLDEINFNLLNYMGFPTKDEQEKIDAHLKQKGIEMQQQPQSLQPAYFSLDGGNRTTENNAGFQVSLGFESTSDQVQFNNNISENSSGFSSINGSVHNLSLTNETSQSQPAPHFINIVPIQPFRYISEEQIKTAYGEYVRTGGCGAGSVKAGIKLFKMIMSPKEQTYKLKPPELPREELEMYNTKKQEMLNLLKFWEIQENFELNWDRFRQDYLCSKIIVDKSNQLRQKSRAVTTKVKTKKTANVHPGGSQNLC</sequence>
<evidence type="ECO:0000313" key="2">
    <source>
        <dbReference type="EMBL" id="OXA57001.1"/>
    </source>
</evidence>
<dbReference type="Proteomes" id="UP000198287">
    <property type="component" value="Unassembled WGS sequence"/>
</dbReference>
<keyword evidence="3" id="KW-1185">Reference proteome</keyword>
<proteinExistence type="predicted"/>
<evidence type="ECO:0000256" key="1">
    <source>
        <dbReference type="SAM" id="MobiDB-lite"/>
    </source>
</evidence>